<dbReference type="SUPFAM" id="SSF48371">
    <property type="entry name" value="ARM repeat"/>
    <property type="match status" value="2"/>
</dbReference>
<sequence>MEEHSEQLVRLLTETQSAQDGPRKNAESQLREQYGHPDFPLALIAVGAHSNVPVDVRQSSLLSLKIWVQTCWTPQWEDEFKGPYYADEAKRTQIRQSLLDLALSDHDDRKIKSAASLVVSKIATADFPDDWPDLLPAVLNVVATGTDGQLHGALKVLSELVDDCFNEDQFLKIANDLVRIVHDVAVNDSRKAILRALAVSVFRSCFDTLEMVMEDHKSEVKAFAEQTLGSWIEFFTSTLHSELPPAPSDEQQSKLDGSAEQYRGLVALKLQVVKVLMRIRTLFPSILSPHSQALFSATWSELSKLQAQYYQQYIEDDRQGRLEDADNLPYSLDFLVLEELDFMQACLRAPPVRKELEQQLQSQASTSGSWITEVMKIAVAYAHITNEEEGFWDIDVNVFLSEEANVTANYTPRTACGDLVIKLGEWLNTATIEGLLAYTRMLHAENASWKAKEAALYLLNQLLGDFQDVEKKIGSEAANAYVHFIQHAIQQEAVFLRARGYLVAASLTRTSGDALQAVAADLMEASLQAIDHDSSDIVKVSCIRALQYYLASLPSNVTHSKQPAVVAALSSYLNTQDLSDLADSDDLLIAIIETLRDAILLDTSVCLTGGGLDLLFTIASRGATNFQIALLVTETFEVIAETIAATGPEKYTQLAGKVLPSLTGAFDIATLTEENALANLAADLLAVLAEQGSTPLPEGFVATVMPRLNRILLGSLDDDLLRAATAVVKHMLHHDPDQVFSFRDQAGKGGLEIVLIIIDRLLNPAVDDHAAAEVGGLAAELVEKAGSERLGPYLTQLLQAVATRLATATQAAFVQSLILVFARLSLISAQDVVSFLAGTNVGGQNGLQIVVSKWLENSINFAGYDDIRQNVNALTKLYELNDPRVMQVQVKGDLIVPTSNRIMTRSRAKQQPDQYTSISAQLKIVKVLVEELLSASGNRSIDAAAAADLDEVGEDDGDWEDDDKDFLDLGLSMTKSQLMAFDAEDSACMTRGRDDETQAFLLNFFRAQAQKPDFVQLFNLLCIAISQPPVMTSIDELFQKPNILPTHGSFKRKYRAPDPQQAYKAAKLSANGSAHAHDNSASVEDDLDGHEEDMEAGPALPPEGDEGEDEEGRFFGGGVTQNTTQALDYLNDLAGEEESFQEERIDTAWLRRQVVSFEKKAKKNSELRARYESEPQKFMQSEADLDDEIKNWSLLTEHPELYSEFAESEAVGLLVGLLAHDNTDIAISVVEIMSELTDDDVGTEPEVFSKLVSALLDVDLLELLMANLTRLDEMEEADRSGVYHTLSLLENLAGDQAVAERIGTEKVLEWLGKRAQRQEKIISQNKQYAAEVLQVFMFQPSPTLRKRMAIDVEGVDLFLQLLSAYRKRDPTKDSTEEEYAENLFDALTCLVDDSSGKLKFVEAEGVELALIMLKEGGFSKQRALRLLDHACGGTGAEAVAVCEKIVDAAGLRVIFSLFMKKTDSTATEHLIGIFASLIRLLPGESAARIRTLAKFSEKNYEKLSRLNQLRNEYGRKFDAIDKEIKLELSAMSAEEAEEQADVIFSRRLDGGLFCLQTIDVLLAWLFAEDVGARHLITTDVGLGVIKQSLRDQIDGLDPDAGSVDDTSEMLSTLHYRRCDFLNTIIMSAAGKARLQALSEQLVKPREDPGKFEDIPRIPTIAGHAAGPRTKGKVVIITGANSPLGIGRAAAHLFAANGAKALFLNDYNTEHLETHQRELKSLYPDVHVHVSKVDASEEADVQRVVDEALESYGRLDVFFATPASRVTESEADDFMRVMKVNALSVMLAVKHGARGMMQTSKEKPYPGGSIVGTASSAGIRSNAGATDYSASKAAVISIVQTSCYQLAGTGIRCNAICPGIIETGMTSLMYEYARARGTERKIGQLNPLQRGGIADEVARVALFLGSDESSYVNGQAWAVCGGLTAGHPFVPGKMA</sequence>
<dbReference type="SMART" id="SM00913">
    <property type="entry name" value="IBN_N"/>
    <property type="match status" value="1"/>
</dbReference>
<evidence type="ECO:0000256" key="2">
    <source>
        <dbReference type="ARBA" id="ARBA00022553"/>
    </source>
</evidence>
<dbReference type="SMART" id="SM01156">
    <property type="entry name" value="DUF1716"/>
    <property type="match status" value="1"/>
</dbReference>
<dbReference type="EMBL" id="RIBY02001001">
    <property type="protein sequence ID" value="KAH9834373.1"/>
    <property type="molecule type" value="Genomic_DNA"/>
</dbReference>
<feature type="domain" description="Importin N-terminal" evidence="10">
    <location>
        <begin position="26"/>
        <end position="104"/>
    </location>
</feature>
<feature type="region of interest" description="Disordered" evidence="9">
    <location>
        <begin position="1061"/>
        <end position="1119"/>
    </location>
</feature>
<accession>A0A9W7W480</accession>
<evidence type="ECO:0000256" key="4">
    <source>
        <dbReference type="ARBA" id="ARBA00022737"/>
    </source>
</evidence>
<dbReference type="OrthoDB" id="431626at2759"/>
<dbReference type="SMART" id="SM00822">
    <property type="entry name" value="PKS_KR"/>
    <property type="match status" value="1"/>
</dbReference>
<keyword evidence="6" id="KW-0175">Coiled coil</keyword>
<keyword evidence="5" id="KW-0521">NADP</keyword>
<dbReference type="Pfam" id="PF03810">
    <property type="entry name" value="IBN_N"/>
    <property type="match status" value="1"/>
</dbReference>
<keyword evidence="2" id="KW-0597">Phosphoprotein</keyword>
<comment type="function">
    <text evidence="8">tRNA nucleus export receptor which facilitates tRNA translocation across the nuclear pore complex. Involved in pre-tRNA splicing, probably by affecting the interaction of pre-tRNA with splicing endonuclease.</text>
</comment>
<dbReference type="FunFam" id="1.25.10.10:FF:000373">
    <property type="entry name" value="Importin beta-5 subunit, putative"/>
    <property type="match status" value="1"/>
</dbReference>
<dbReference type="CDD" id="cd05233">
    <property type="entry name" value="SDR_c"/>
    <property type="match status" value="1"/>
</dbReference>
<dbReference type="InterPro" id="IPR057326">
    <property type="entry name" value="KR_dom"/>
</dbReference>
<dbReference type="Pfam" id="PF13561">
    <property type="entry name" value="adh_short_C2"/>
    <property type="match status" value="1"/>
</dbReference>
<keyword evidence="12" id="KW-1185">Reference proteome</keyword>
<dbReference type="PROSITE" id="PS50166">
    <property type="entry name" value="IMPORTIN_B_NT"/>
    <property type="match status" value="1"/>
</dbReference>
<evidence type="ECO:0000256" key="6">
    <source>
        <dbReference type="ARBA" id="ARBA00023054"/>
    </source>
</evidence>
<dbReference type="InterPro" id="IPR001494">
    <property type="entry name" value="Importin-beta_N"/>
</dbReference>
<dbReference type="Pfam" id="PF25018">
    <property type="entry name" value="HEAT_IPO9_c"/>
    <property type="match status" value="1"/>
</dbReference>
<dbReference type="InterPro" id="IPR016024">
    <property type="entry name" value="ARM-type_fold"/>
</dbReference>
<evidence type="ECO:0000256" key="9">
    <source>
        <dbReference type="SAM" id="MobiDB-lite"/>
    </source>
</evidence>
<evidence type="ECO:0000256" key="8">
    <source>
        <dbReference type="ARBA" id="ARBA00025147"/>
    </source>
</evidence>
<gene>
    <name evidence="11" type="ORF">Tdes44962_MAKER02030</name>
</gene>
<dbReference type="Pfam" id="PF08389">
    <property type="entry name" value="Xpo1"/>
    <property type="match status" value="1"/>
</dbReference>
<dbReference type="GO" id="GO:0005681">
    <property type="term" value="C:spliceosomal complex"/>
    <property type="evidence" value="ECO:0007669"/>
    <property type="project" value="TreeGrafter"/>
</dbReference>
<keyword evidence="7" id="KW-0539">Nucleus</keyword>
<dbReference type="InterPro" id="IPR056840">
    <property type="entry name" value="HEAT_IPO9_central"/>
</dbReference>
<evidence type="ECO:0000256" key="3">
    <source>
        <dbReference type="ARBA" id="ARBA00022694"/>
    </source>
</evidence>
<evidence type="ECO:0000256" key="5">
    <source>
        <dbReference type="ARBA" id="ARBA00022857"/>
    </source>
</evidence>
<keyword evidence="3" id="KW-0819">tRNA processing</keyword>
<dbReference type="InterPro" id="IPR013180">
    <property type="entry name" value="CTNNBL1_N"/>
</dbReference>
<dbReference type="Proteomes" id="UP001138500">
    <property type="component" value="Unassembled WGS sequence"/>
</dbReference>
<organism evidence="11 12">
    <name type="scientific">Teratosphaeria destructans</name>
    <dbReference type="NCBI Taxonomy" id="418781"/>
    <lineage>
        <taxon>Eukaryota</taxon>
        <taxon>Fungi</taxon>
        <taxon>Dikarya</taxon>
        <taxon>Ascomycota</taxon>
        <taxon>Pezizomycotina</taxon>
        <taxon>Dothideomycetes</taxon>
        <taxon>Dothideomycetidae</taxon>
        <taxon>Mycosphaerellales</taxon>
        <taxon>Teratosphaeriaceae</taxon>
        <taxon>Teratosphaeria</taxon>
    </lineage>
</organism>
<comment type="subcellular location">
    <subcellularLocation>
        <location evidence="1">Nucleus</location>
    </subcellularLocation>
</comment>
<dbReference type="Pfam" id="PF08216">
    <property type="entry name" value="CTNNBL"/>
    <property type="match status" value="1"/>
</dbReference>
<evidence type="ECO:0000256" key="1">
    <source>
        <dbReference type="ARBA" id="ARBA00004123"/>
    </source>
</evidence>
<dbReference type="Gene3D" id="1.25.10.10">
    <property type="entry name" value="Leucine-rich Repeat Variant"/>
    <property type="match status" value="2"/>
</dbReference>
<evidence type="ECO:0000313" key="11">
    <source>
        <dbReference type="EMBL" id="KAH9834373.1"/>
    </source>
</evidence>
<dbReference type="GO" id="GO:0008033">
    <property type="term" value="P:tRNA processing"/>
    <property type="evidence" value="ECO:0007669"/>
    <property type="project" value="UniProtKB-KW"/>
</dbReference>
<dbReference type="FunFam" id="1.25.10.10:FF:001136">
    <property type="entry name" value="Beta-catenin-like protein 1"/>
    <property type="match status" value="1"/>
</dbReference>
<dbReference type="InterPro" id="IPR039678">
    <property type="entry name" value="CTNNBL1"/>
</dbReference>
<dbReference type="InterPro" id="IPR002347">
    <property type="entry name" value="SDR_fam"/>
</dbReference>
<dbReference type="GO" id="GO:0031267">
    <property type="term" value="F:small GTPase binding"/>
    <property type="evidence" value="ECO:0007669"/>
    <property type="project" value="InterPro"/>
</dbReference>
<feature type="compositionally biased region" description="Acidic residues" evidence="9">
    <location>
        <begin position="1083"/>
        <end position="1095"/>
    </location>
</feature>
<protein>
    <submittedName>
        <fullName evidence="11">Importin subunit beta-5-like</fullName>
    </submittedName>
</protein>
<reference evidence="11 12" key="2">
    <citation type="journal article" date="2021" name="Curr. Genet.">
        <title>Genetic response to nitrogen starvation in the aggressive Eucalyptus foliar pathogen Teratosphaeria destructans.</title>
        <authorList>
            <person name="Havenga M."/>
            <person name="Wingfield B.D."/>
            <person name="Wingfield M.J."/>
            <person name="Dreyer L.L."/>
            <person name="Roets F."/>
            <person name="Aylward J."/>
        </authorList>
    </citation>
    <scope>NUCLEOTIDE SEQUENCE [LARGE SCALE GENOMIC DNA]</scope>
    <source>
        <strain evidence="11">CMW44962</strain>
    </source>
</reference>
<dbReference type="Gene3D" id="3.40.50.720">
    <property type="entry name" value="NAD(P)-binding Rossmann-like Domain"/>
    <property type="match status" value="1"/>
</dbReference>
<dbReference type="InterPro" id="IPR011989">
    <property type="entry name" value="ARM-like"/>
</dbReference>
<evidence type="ECO:0000259" key="10">
    <source>
        <dbReference type="PROSITE" id="PS50166"/>
    </source>
</evidence>
<dbReference type="FunFam" id="3.40.50.720:FF:000084">
    <property type="entry name" value="Short-chain dehydrogenase reductase"/>
    <property type="match status" value="1"/>
</dbReference>
<dbReference type="PRINTS" id="PR00081">
    <property type="entry name" value="GDHRDH"/>
</dbReference>
<dbReference type="PANTHER" id="PTHR14978:SF0">
    <property type="entry name" value="BETA-CATENIN-LIKE PROTEIN 1"/>
    <property type="match status" value="1"/>
</dbReference>
<dbReference type="PANTHER" id="PTHR14978">
    <property type="entry name" value="BETA-CATENIN-LIKE PROTEIN 1 NUCLEAR ASSOCIATED PROTEIN"/>
    <property type="match status" value="1"/>
</dbReference>
<reference evidence="11 12" key="1">
    <citation type="journal article" date="2018" name="IMA Fungus">
        <title>IMA Genome-F 10: Nine draft genome sequences of Claviceps purpurea s.lat., including C. arundinis, C. humidiphila, and C. cf. spartinae, pseudomolecules for the pitch canker pathogen Fusarium circinatum, draft genome of Davidsoniella eucalypti, Grosmannia galeiformis, Quambalaria eucalypti, and Teratosphaeria destructans.</title>
        <authorList>
            <person name="Wingfield B.D."/>
            <person name="Liu M."/>
            <person name="Nguyen H.D."/>
            <person name="Lane F.A."/>
            <person name="Morgan S.W."/>
            <person name="De Vos L."/>
            <person name="Wilken P.M."/>
            <person name="Duong T.A."/>
            <person name="Aylward J."/>
            <person name="Coetzee M.P."/>
            <person name="Dadej K."/>
            <person name="De Beer Z.W."/>
            <person name="Findlay W."/>
            <person name="Havenga M."/>
            <person name="Kolarik M."/>
            <person name="Menzies J.G."/>
            <person name="Naidoo K."/>
            <person name="Pochopski O."/>
            <person name="Shoukouhi P."/>
            <person name="Santana Q.C."/>
            <person name="Seifert K.A."/>
            <person name="Soal N."/>
            <person name="Steenkamp E.T."/>
            <person name="Tatham C.T."/>
            <person name="van der Nest M.A."/>
            <person name="Wingfield M.J."/>
        </authorList>
    </citation>
    <scope>NUCLEOTIDE SEQUENCE [LARGE SCALE GENOMIC DNA]</scope>
    <source>
        <strain evidence="11">CMW44962</strain>
    </source>
</reference>
<evidence type="ECO:0000256" key="7">
    <source>
        <dbReference type="ARBA" id="ARBA00023242"/>
    </source>
</evidence>
<name>A0A9W7W480_9PEZI</name>
<dbReference type="GO" id="GO:0006886">
    <property type="term" value="P:intracellular protein transport"/>
    <property type="evidence" value="ECO:0007669"/>
    <property type="project" value="InterPro"/>
</dbReference>
<dbReference type="InterPro" id="IPR013598">
    <property type="entry name" value="Exportin-1/Importin-b-like"/>
</dbReference>
<dbReference type="SUPFAM" id="SSF51735">
    <property type="entry name" value="NAD(P)-binding Rossmann-fold domains"/>
    <property type="match status" value="1"/>
</dbReference>
<dbReference type="InterPro" id="IPR036291">
    <property type="entry name" value="NAD(P)-bd_dom_sf"/>
</dbReference>
<proteinExistence type="predicted"/>
<evidence type="ECO:0000313" key="12">
    <source>
        <dbReference type="Proteomes" id="UP001138500"/>
    </source>
</evidence>
<comment type="caution">
    <text evidence="11">The sequence shown here is derived from an EMBL/GenBank/DDBJ whole genome shotgun (WGS) entry which is preliminary data.</text>
</comment>
<keyword evidence="4" id="KW-0677">Repeat</keyword>